<feature type="domain" description="FHA" evidence="3">
    <location>
        <begin position="26"/>
        <end position="83"/>
    </location>
</feature>
<dbReference type="SUPFAM" id="SSF49879">
    <property type="entry name" value="SMAD/FHA domain"/>
    <property type="match status" value="1"/>
</dbReference>
<proteinExistence type="predicted"/>
<dbReference type="PROSITE" id="PS50006">
    <property type="entry name" value="FHA_DOMAIN"/>
    <property type="match status" value="1"/>
</dbReference>
<dbReference type="Pfam" id="PF00498">
    <property type="entry name" value="FHA"/>
    <property type="match status" value="1"/>
</dbReference>
<protein>
    <submittedName>
        <fullName evidence="4">FHA domain-containing protein</fullName>
    </submittedName>
</protein>
<evidence type="ECO:0000313" key="4">
    <source>
        <dbReference type="EMBL" id="MFC4010815.1"/>
    </source>
</evidence>
<accession>A0ABV8GCV3</accession>
<dbReference type="SMART" id="SM00240">
    <property type="entry name" value="FHA"/>
    <property type="match status" value="1"/>
</dbReference>
<feature type="transmembrane region" description="Helical" evidence="2">
    <location>
        <begin position="222"/>
        <end position="242"/>
    </location>
</feature>
<dbReference type="CDD" id="cd00060">
    <property type="entry name" value="FHA"/>
    <property type="match status" value="1"/>
</dbReference>
<keyword evidence="2" id="KW-0472">Membrane</keyword>
<dbReference type="InterPro" id="IPR000253">
    <property type="entry name" value="FHA_dom"/>
</dbReference>
<feature type="transmembrane region" description="Helical" evidence="2">
    <location>
        <begin position="185"/>
        <end position="202"/>
    </location>
</feature>
<dbReference type="Gene3D" id="2.60.200.20">
    <property type="match status" value="1"/>
</dbReference>
<evidence type="ECO:0000256" key="2">
    <source>
        <dbReference type="SAM" id="Phobius"/>
    </source>
</evidence>
<evidence type="ECO:0000313" key="5">
    <source>
        <dbReference type="Proteomes" id="UP001595851"/>
    </source>
</evidence>
<dbReference type="InterPro" id="IPR050923">
    <property type="entry name" value="Cell_Proc_Reg/RNA_Proc"/>
</dbReference>
<reference evidence="5" key="1">
    <citation type="journal article" date="2019" name="Int. J. Syst. Evol. Microbiol.">
        <title>The Global Catalogue of Microorganisms (GCM) 10K type strain sequencing project: providing services to taxonomists for standard genome sequencing and annotation.</title>
        <authorList>
            <consortium name="The Broad Institute Genomics Platform"/>
            <consortium name="The Broad Institute Genome Sequencing Center for Infectious Disease"/>
            <person name="Wu L."/>
            <person name="Ma J."/>
        </authorList>
    </citation>
    <scope>NUCLEOTIDE SEQUENCE [LARGE SCALE GENOMIC DNA]</scope>
    <source>
        <strain evidence="5">TBRC 1276</strain>
    </source>
</reference>
<comment type="caution">
    <text evidence="4">The sequence shown here is derived from an EMBL/GenBank/DDBJ whole genome shotgun (WGS) entry which is preliminary data.</text>
</comment>
<sequence length="599" mass="65202">MSEAAGRNFPTSPFELVIVQPPELRGRSFPVTEAPADIGRSAELRIDSEELSRRHARIWLADGSTWITDCGSTNGTWVNGTRIRQPVRLAVGERVRMGDVEAVLQIQGGAVPEEHHTTSAPIQRPTNTTRYLCAAGYIDASFGHAVVEETLGQPYRACAPSYGVDLPAVVKHALAAERHRATRDVLLLLIGAASLAVVALRLTGTPPLHDLPGLDGADVPRLVFLALIPLLLAWLVVAAHIFHTRVVVLGRRLSSRRFTPSRAPTPLAPKARRQIDRLVQAQRGNVVVFADYRPFVGSGADYHSWSFAIDTTKAAHRDRPPRRFHADDVHDYLAQEVAATGLPNLRLAEQLFINGVDINHAPDLLPDPLAPPAVAADADLLRAVARSPESSARVYLSVEVLGWGGQLIVTIFVRAVRLRGSLFLEGATFLLPPLAPEYALVDRVSSDVLTGLFVAATHGAAKTLPLLLTAPYRMSGRWWRGAVRRRQERDDRAVIQSRGLYDYGARTSVRELAAGDDLRRFFIARDVEMFDKVIHEAVFKGIGRFLTDHGIDTGEAAARITQITNNKIDISGSQGINLGTVSGHGANFGGTVNQKAGEK</sequence>
<dbReference type="InterPro" id="IPR008984">
    <property type="entry name" value="SMAD_FHA_dom_sf"/>
</dbReference>
<organism evidence="4 5">
    <name type="scientific">Nonomuraea purpurea</name>
    <dbReference type="NCBI Taxonomy" id="1849276"/>
    <lineage>
        <taxon>Bacteria</taxon>
        <taxon>Bacillati</taxon>
        <taxon>Actinomycetota</taxon>
        <taxon>Actinomycetes</taxon>
        <taxon>Streptosporangiales</taxon>
        <taxon>Streptosporangiaceae</taxon>
        <taxon>Nonomuraea</taxon>
    </lineage>
</organism>
<keyword evidence="5" id="KW-1185">Reference proteome</keyword>
<keyword evidence="2" id="KW-1133">Transmembrane helix</keyword>
<evidence type="ECO:0000259" key="3">
    <source>
        <dbReference type="PROSITE" id="PS50006"/>
    </source>
</evidence>
<keyword evidence="1" id="KW-0597">Phosphoprotein</keyword>
<dbReference type="Proteomes" id="UP001595851">
    <property type="component" value="Unassembled WGS sequence"/>
</dbReference>
<name>A0ABV8GCV3_9ACTN</name>
<dbReference type="PANTHER" id="PTHR23308">
    <property type="entry name" value="NUCLEAR INHIBITOR OF PROTEIN PHOSPHATASE-1"/>
    <property type="match status" value="1"/>
</dbReference>
<dbReference type="RefSeq" id="WP_379530774.1">
    <property type="nucleotide sequence ID" value="NZ_JBHSBI010000013.1"/>
</dbReference>
<keyword evidence="2" id="KW-0812">Transmembrane</keyword>
<gene>
    <name evidence="4" type="ORF">ACFOY2_26545</name>
</gene>
<evidence type="ECO:0000256" key="1">
    <source>
        <dbReference type="ARBA" id="ARBA00022553"/>
    </source>
</evidence>
<dbReference type="EMBL" id="JBHSBI010000013">
    <property type="protein sequence ID" value="MFC4010815.1"/>
    <property type="molecule type" value="Genomic_DNA"/>
</dbReference>